<dbReference type="PANTHER" id="PTHR23149:SF9">
    <property type="entry name" value="G PATCH DOMAIN-CONTAINING PROTEIN 4"/>
    <property type="match status" value="1"/>
</dbReference>
<dbReference type="Pfam" id="PF01585">
    <property type="entry name" value="G-patch"/>
    <property type="match status" value="1"/>
</dbReference>
<evidence type="ECO:0000313" key="6">
    <source>
        <dbReference type="Proteomes" id="UP000015105"/>
    </source>
</evidence>
<dbReference type="Gramene" id="AET4Gv20755300.1">
    <property type="protein sequence ID" value="AET4Gv20755300.1"/>
    <property type="gene ID" value="AET4Gv20755300"/>
</dbReference>
<dbReference type="GO" id="GO:0003676">
    <property type="term" value="F:nucleic acid binding"/>
    <property type="evidence" value="ECO:0007669"/>
    <property type="project" value="InterPro"/>
</dbReference>
<dbReference type="KEGG" id="ats:109783547"/>
<sequence>MAAPEAPTCYVGVARQSAAFRLMKQMGWEEGEGLGKDKQGIKGHVRVKQKQDTLGVGVDNPQNKWAYDTTQFDDILKKLKVQSTTPAKEIEDVSSSPDSTPKKDKPAKDEVAKVTRPQGRYKKRERGKSVRGYSAVDLEGILVRKKENDCEVDQEVQPSCMEEPDITIGQGAVSQAEDVNWWGHKFGYVSGGFLGAKSRKNKKDNSNVRQMFGEDDQENLYNLVQDKATSGKQGLGIKDLPMKVGGQRWKGNKTSLGDSDEENSTQSELSEVEEDEDEEGSASDAKVNEVHVKTVKEVCVDAKPKTKFKKLCKKILHQAPSQSMKLKELKEAVEAQSTIFSDFSCRREALSFLKRKLQGSKKFNLEGKRVHLVS</sequence>
<dbReference type="GeneID" id="109783547"/>
<evidence type="ECO:0000259" key="4">
    <source>
        <dbReference type="PROSITE" id="PS50174"/>
    </source>
</evidence>
<evidence type="ECO:0000256" key="3">
    <source>
        <dbReference type="SAM" id="MobiDB-lite"/>
    </source>
</evidence>
<feature type="region of interest" description="Disordered" evidence="3">
    <location>
        <begin position="230"/>
        <end position="288"/>
    </location>
</feature>
<feature type="compositionally biased region" description="Acidic residues" evidence="3">
    <location>
        <begin position="270"/>
        <end position="281"/>
    </location>
</feature>
<dbReference type="OMA" id="NERTMFY"/>
<keyword evidence="2" id="KW-0539">Nucleus</keyword>
<reference evidence="5" key="3">
    <citation type="journal article" date="2017" name="Nature">
        <title>Genome sequence of the progenitor of the wheat D genome Aegilops tauschii.</title>
        <authorList>
            <person name="Luo M.C."/>
            <person name="Gu Y.Q."/>
            <person name="Puiu D."/>
            <person name="Wang H."/>
            <person name="Twardziok S.O."/>
            <person name="Deal K.R."/>
            <person name="Huo N."/>
            <person name="Zhu T."/>
            <person name="Wang L."/>
            <person name="Wang Y."/>
            <person name="McGuire P.E."/>
            <person name="Liu S."/>
            <person name="Long H."/>
            <person name="Ramasamy R.K."/>
            <person name="Rodriguez J.C."/>
            <person name="Van S.L."/>
            <person name="Yuan L."/>
            <person name="Wang Z."/>
            <person name="Xia Z."/>
            <person name="Xiao L."/>
            <person name="Anderson O.D."/>
            <person name="Ouyang S."/>
            <person name="Liang Y."/>
            <person name="Zimin A.V."/>
            <person name="Pertea G."/>
            <person name="Qi P."/>
            <person name="Bennetzen J.L."/>
            <person name="Dai X."/>
            <person name="Dawson M.W."/>
            <person name="Muller H.G."/>
            <person name="Kugler K."/>
            <person name="Rivarola-Duarte L."/>
            <person name="Spannagl M."/>
            <person name="Mayer K.F.X."/>
            <person name="Lu F.H."/>
            <person name="Bevan M.W."/>
            <person name="Leroy P."/>
            <person name="Li P."/>
            <person name="You F.M."/>
            <person name="Sun Q."/>
            <person name="Liu Z."/>
            <person name="Lyons E."/>
            <person name="Wicker T."/>
            <person name="Salzberg S.L."/>
            <person name="Devos K.M."/>
            <person name="Dvorak J."/>
        </authorList>
    </citation>
    <scope>NUCLEOTIDE SEQUENCE [LARGE SCALE GENOMIC DNA]</scope>
    <source>
        <strain evidence="5">cv. AL8/78</strain>
    </source>
</reference>
<feature type="region of interest" description="Disordered" evidence="3">
    <location>
        <begin position="32"/>
        <end position="63"/>
    </location>
</feature>
<dbReference type="SMART" id="SM00443">
    <property type="entry name" value="G_patch"/>
    <property type="match status" value="1"/>
</dbReference>
<comment type="subcellular location">
    <subcellularLocation>
        <location evidence="1">Nucleus</location>
    </subcellularLocation>
</comment>
<reference evidence="5" key="4">
    <citation type="submission" date="2019-03" db="UniProtKB">
        <authorList>
            <consortium name="EnsemblPlants"/>
        </authorList>
    </citation>
    <scope>IDENTIFICATION</scope>
</reference>
<dbReference type="InterPro" id="IPR050656">
    <property type="entry name" value="PINX1"/>
</dbReference>
<feature type="domain" description="G-patch" evidence="4">
    <location>
        <begin position="15"/>
        <end position="61"/>
    </location>
</feature>
<dbReference type="Proteomes" id="UP000015105">
    <property type="component" value="Chromosome 4D"/>
</dbReference>
<dbReference type="AlphaFoldDB" id="A0A453J174"/>
<dbReference type="InterPro" id="IPR058719">
    <property type="entry name" value="WHD_LYAR"/>
</dbReference>
<dbReference type="PANTHER" id="PTHR23149">
    <property type="entry name" value="G PATCH DOMAIN CONTAINING PROTEIN"/>
    <property type="match status" value="1"/>
</dbReference>
<name>A0A453J174_AEGTS</name>
<reference evidence="6" key="1">
    <citation type="journal article" date="2014" name="Science">
        <title>Ancient hybridizations among the ancestral genomes of bread wheat.</title>
        <authorList>
            <consortium name="International Wheat Genome Sequencing Consortium,"/>
            <person name="Marcussen T."/>
            <person name="Sandve S.R."/>
            <person name="Heier L."/>
            <person name="Spannagl M."/>
            <person name="Pfeifer M."/>
            <person name="Jakobsen K.S."/>
            <person name="Wulff B.B."/>
            <person name="Steuernagel B."/>
            <person name="Mayer K.F."/>
            <person name="Olsen O.A."/>
        </authorList>
    </citation>
    <scope>NUCLEOTIDE SEQUENCE [LARGE SCALE GENOMIC DNA]</scope>
    <source>
        <strain evidence="6">cv. AL8/78</strain>
    </source>
</reference>
<dbReference type="EnsemblPlants" id="AET4Gv20755300.1">
    <property type="protein sequence ID" value="AET4Gv20755300.1"/>
    <property type="gene ID" value="AET4Gv20755300"/>
</dbReference>
<dbReference type="RefSeq" id="XP_020197738.1">
    <property type="nucleotide sequence ID" value="XM_020342149.3"/>
</dbReference>
<reference evidence="5" key="5">
    <citation type="journal article" date="2021" name="G3 (Bethesda)">
        <title>Aegilops tauschii genome assembly Aet v5.0 features greater sequence contiguity and improved annotation.</title>
        <authorList>
            <person name="Wang L."/>
            <person name="Zhu T."/>
            <person name="Rodriguez J.C."/>
            <person name="Deal K.R."/>
            <person name="Dubcovsky J."/>
            <person name="McGuire P.E."/>
            <person name="Lux T."/>
            <person name="Spannagl M."/>
            <person name="Mayer K.F.X."/>
            <person name="Baldrich P."/>
            <person name="Meyers B.C."/>
            <person name="Huo N."/>
            <person name="Gu Y.Q."/>
            <person name="Zhou H."/>
            <person name="Devos K.M."/>
            <person name="Bennetzen J.L."/>
            <person name="Unver T."/>
            <person name="Budak H."/>
            <person name="Gulick P.J."/>
            <person name="Galiba G."/>
            <person name="Kalapos B."/>
            <person name="Nelson D.R."/>
            <person name="Li P."/>
            <person name="You F.M."/>
            <person name="Luo M.C."/>
            <person name="Dvorak J."/>
        </authorList>
    </citation>
    <scope>NUCLEOTIDE SEQUENCE [LARGE SCALE GENOMIC DNA]</scope>
    <source>
        <strain evidence="5">cv. AL8/78</strain>
    </source>
</reference>
<dbReference type="OrthoDB" id="29523at2759"/>
<proteinExistence type="predicted"/>
<protein>
    <recommendedName>
        <fullName evidence="4">G-patch domain-containing protein</fullName>
    </recommendedName>
</protein>
<reference evidence="6" key="2">
    <citation type="journal article" date="2017" name="Nat. Plants">
        <title>The Aegilops tauschii genome reveals multiple impacts of transposons.</title>
        <authorList>
            <person name="Zhao G."/>
            <person name="Zou C."/>
            <person name="Li K."/>
            <person name="Wang K."/>
            <person name="Li T."/>
            <person name="Gao L."/>
            <person name="Zhang X."/>
            <person name="Wang H."/>
            <person name="Yang Z."/>
            <person name="Liu X."/>
            <person name="Jiang W."/>
            <person name="Mao L."/>
            <person name="Kong X."/>
            <person name="Jiao Y."/>
            <person name="Jia J."/>
        </authorList>
    </citation>
    <scope>NUCLEOTIDE SEQUENCE [LARGE SCALE GENOMIC DNA]</scope>
    <source>
        <strain evidence="6">cv. AL8/78</strain>
    </source>
</reference>
<dbReference type="GO" id="GO:0005730">
    <property type="term" value="C:nucleolus"/>
    <property type="evidence" value="ECO:0007669"/>
    <property type="project" value="TreeGrafter"/>
</dbReference>
<feature type="compositionally biased region" description="Basic and acidic residues" evidence="3">
    <location>
        <begin position="100"/>
        <end position="113"/>
    </location>
</feature>
<dbReference type="PROSITE" id="PS50174">
    <property type="entry name" value="G_PATCH"/>
    <property type="match status" value="1"/>
</dbReference>
<evidence type="ECO:0000313" key="5">
    <source>
        <dbReference type="EnsemblPlants" id="AET4Gv20755300.1"/>
    </source>
</evidence>
<evidence type="ECO:0000256" key="1">
    <source>
        <dbReference type="ARBA" id="ARBA00004123"/>
    </source>
</evidence>
<dbReference type="Pfam" id="PF25879">
    <property type="entry name" value="WHD_LYAR"/>
    <property type="match status" value="1"/>
</dbReference>
<accession>A0A453J174</accession>
<evidence type="ECO:0000256" key="2">
    <source>
        <dbReference type="ARBA" id="ARBA00023242"/>
    </source>
</evidence>
<organism evidence="5 6">
    <name type="scientific">Aegilops tauschii subsp. strangulata</name>
    <name type="common">Goatgrass</name>
    <dbReference type="NCBI Taxonomy" id="200361"/>
    <lineage>
        <taxon>Eukaryota</taxon>
        <taxon>Viridiplantae</taxon>
        <taxon>Streptophyta</taxon>
        <taxon>Embryophyta</taxon>
        <taxon>Tracheophyta</taxon>
        <taxon>Spermatophyta</taxon>
        <taxon>Magnoliopsida</taxon>
        <taxon>Liliopsida</taxon>
        <taxon>Poales</taxon>
        <taxon>Poaceae</taxon>
        <taxon>BOP clade</taxon>
        <taxon>Pooideae</taxon>
        <taxon>Triticodae</taxon>
        <taxon>Triticeae</taxon>
        <taxon>Triticinae</taxon>
        <taxon>Aegilops</taxon>
    </lineage>
</organism>
<dbReference type="InterPro" id="IPR000467">
    <property type="entry name" value="G_patch_dom"/>
</dbReference>
<keyword evidence="6" id="KW-1185">Reference proteome</keyword>
<feature type="region of interest" description="Disordered" evidence="3">
    <location>
        <begin position="83"/>
        <end position="129"/>
    </location>
</feature>